<sequence length="67" mass="7383">MTTTPETDRLLALAHNLGIDDASFARVLAEVMTKAETDPEWGRPHEVIAEMRARLLALATGPDPRRS</sequence>
<dbReference type="AlphaFoldDB" id="A0A0C6FCF7"/>
<reference evidence="2" key="2">
    <citation type="submission" date="2015-01" db="EMBL/GenBank/DDBJ databases">
        <title>Complete genome sequence of Methylobacterium aquaticum strain 22A.</title>
        <authorList>
            <person name="Tani A."/>
            <person name="Ogura Y."/>
            <person name="Hayashi T."/>
        </authorList>
    </citation>
    <scope>NUCLEOTIDE SEQUENCE [LARGE SCALE GENOMIC DNA]</scope>
    <source>
        <strain evidence="2">MA-22A</strain>
        <plasmid evidence="2">Plasmid pMaq22A_4p DNA</plasmid>
    </source>
</reference>
<dbReference type="EMBL" id="AP014708">
    <property type="protein sequence ID" value="BAQ50381.1"/>
    <property type="molecule type" value="Genomic_DNA"/>
</dbReference>
<dbReference type="Proteomes" id="UP000061432">
    <property type="component" value="Plasmid pMaq22A_4p"/>
</dbReference>
<proteinExistence type="predicted"/>
<organism evidence="1 2">
    <name type="scientific">Methylobacterium aquaticum</name>
    <dbReference type="NCBI Taxonomy" id="270351"/>
    <lineage>
        <taxon>Bacteria</taxon>
        <taxon>Pseudomonadati</taxon>
        <taxon>Pseudomonadota</taxon>
        <taxon>Alphaproteobacteria</taxon>
        <taxon>Hyphomicrobiales</taxon>
        <taxon>Methylobacteriaceae</taxon>
        <taxon>Methylobacterium</taxon>
    </lineage>
</organism>
<reference evidence="1 2" key="1">
    <citation type="journal article" date="2015" name="Genome Announc.">
        <title>Complete Genome Sequence of Methylobacterium aquaticum Strain 22A, Isolated from Racomitrium japonicum Moss.</title>
        <authorList>
            <person name="Tani A."/>
            <person name="Ogura Y."/>
            <person name="Hayashi T."/>
            <person name="Kimbara K."/>
        </authorList>
    </citation>
    <scope>NUCLEOTIDE SEQUENCE [LARGE SCALE GENOMIC DNA]</scope>
    <source>
        <strain evidence="1 2">MA-22A</strain>
        <plasmid evidence="2">Plasmid pMaq22A_4p DNA</plasmid>
    </source>
</reference>
<dbReference type="RefSeq" id="WP_060851422.1">
    <property type="nucleotide sequence ID" value="NZ_AP014708.1"/>
</dbReference>
<dbReference type="PATRIC" id="fig|270351.10.peg.7569"/>
<evidence type="ECO:0000313" key="2">
    <source>
        <dbReference type="Proteomes" id="UP000061432"/>
    </source>
</evidence>
<evidence type="ECO:0000313" key="1">
    <source>
        <dbReference type="EMBL" id="BAQ50381.1"/>
    </source>
</evidence>
<keyword evidence="1" id="KW-0614">Plasmid</keyword>
<protein>
    <submittedName>
        <fullName evidence="1">Uncharacterized protein</fullName>
    </submittedName>
</protein>
<dbReference type="KEGG" id="maqu:Maq22A_4p60125"/>
<gene>
    <name evidence="1" type="ORF">Maq22A_4p60125</name>
</gene>
<dbReference type="OrthoDB" id="9885829at2"/>
<name>A0A0C6FCF7_9HYPH</name>
<accession>A0A0C6FCF7</accession>
<geneLocation type="plasmid" evidence="2">
    <name>pMaq22A_4p DNA</name>
</geneLocation>